<organism evidence="2">
    <name type="scientific">Bartonella schoenbuchensis</name>
    <dbReference type="NCBI Taxonomy" id="165694"/>
    <lineage>
        <taxon>Bacteria</taxon>
        <taxon>Pseudomonadati</taxon>
        <taxon>Pseudomonadota</taxon>
        <taxon>Alphaproteobacteria</taxon>
        <taxon>Hyphomicrobiales</taxon>
        <taxon>Bartonellaceae</taxon>
        <taxon>Bartonella</taxon>
    </lineage>
</organism>
<evidence type="ECO:0000256" key="1">
    <source>
        <dbReference type="SAM" id="SignalP"/>
    </source>
</evidence>
<reference evidence="2" key="1">
    <citation type="submission" date="2013-11" db="EMBL/GenBank/DDBJ databases">
        <authorList>
            <person name="GENOMES U."/>
        </authorList>
    </citation>
    <scope>NUCLEOTIDE SEQUENCE</scope>
    <source>
        <strain evidence="2">MVT06</strain>
    </source>
</reference>
<name>A0A024LRJ9_9HYPH</name>
<feature type="signal peptide" evidence="1">
    <location>
        <begin position="1"/>
        <end position="22"/>
    </location>
</feature>
<evidence type="ECO:0000313" key="2">
    <source>
        <dbReference type="EMBL" id="CDP79848.1"/>
    </source>
</evidence>
<dbReference type="AlphaFoldDB" id="A0A024LRJ9"/>
<sequence precursor="true">MIEKIFLFIMFLSVISVDSVLAADCAEVGKRIASRQGGTLTRSTPIMRDGENMCVVVIVVPAHNGKRPRRVEVVVPAD</sequence>
<gene>
    <name evidence="2" type="ORF">BN1046_00752</name>
</gene>
<keyword evidence="1" id="KW-0732">Signal</keyword>
<feature type="chain" id="PRO_5001531913" evidence="1">
    <location>
        <begin position="23"/>
        <end position="78"/>
    </location>
</feature>
<protein>
    <submittedName>
        <fullName evidence="2">Uncharacterized protein</fullName>
    </submittedName>
</protein>
<proteinExistence type="predicted"/>
<reference evidence="2" key="2">
    <citation type="submission" date="2014-05" db="EMBL/GenBank/DDBJ databases">
        <title>Genome sequencing of Bartonella spp. isolated from human blood.</title>
        <authorList>
            <person name="Raoult D."/>
        </authorList>
    </citation>
    <scope>NUCLEOTIDE SEQUENCE</scope>
    <source>
        <strain evidence="2">MVT06</strain>
    </source>
</reference>
<dbReference type="EMBL" id="HG977196">
    <property type="protein sequence ID" value="CDP79848.1"/>
    <property type="molecule type" value="Genomic_DNA"/>
</dbReference>
<accession>A0A024LRJ9</accession>